<dbReference type="InterPro" id="IPR013216">
    <property type="entry name" value="Methyltransf_11"/>
</dbReference>
<dbReference type="Pfam" id="PF08241">
    <property type="entry name" value="Methyltransf_11"/>
    <property type="match status" value="1"/>
</dbReference>
<organism evidence="4 5">
    <name type="scientific">Porphyra umbilicalis</name>
    <name type="common">Purple laver</name>
    <name type="synonym">Red alga</name>
    <dbReference type="NCBI Taxonomy" id="2786"/>
    <lineage>
        <taxon>Eukaryota</taxon>
        <taxon>Rhodophyta</taxon>
        <taxon>Bangiophyceae</taxon>
        <taxon>Bangiales</taxon>
        <taxon>Bangiaceae</taxon>
        <taxon>Porphyra</taxon>
    </lineage>
</organism>
<dbReference type="EMBL" id="KV918847">
    <property type="protein sequence ID" value="OSX77050.1"/>
    <property type="molecule type" value="Genomic_DNA"/>
</dbReference>
<keyword evidence="1" id="KW-0808">Transferase</keyword>
<name>A0A1X6P8F8_PORUM</name>
<feature type="compositionally biased region" description="Polar residues" evidence="2">
    <location>
        <begin position="7"/>
        <end position="16"/>
    </location>
</feature>
<keyword evidence="5" id="KW-1185">Reference proteome</keyword>
<gene>
    <name evidence="4" type="ORF">BU14_0164s0011</name>
</gene>
<evidence type="ECO:0000256" key="1">
    <source>
        <dbReference type="ARBA" id="ARBA00022679"/>
    </source>
</evidence>
<feature type="domain" description="Methyltransferase type 11" evidence="3">
    <location>
        <begin position="124"/>
        <end position="222"/>
    </location>
</feature>
<dbReference type="InterPro" id="IPR050447">
    <property type="entry name" value="Erg6_SMT_methyltransf"/>
</dbReference>
<dbReference type="Proteomes" id="UP000218209">
    <property type="component" value="Unassembled WGS sequence"/>
</dbReference>
<dbReference type="GO" id="GO:0008757">
    <property type="term" value="F:S-adenosylmethionine-dependent methyltransferase activity"/>
    <property type="evidence" value="ECO:0007669"/>
    <property type="project" value="InterPro"/>
</dbReference>
<evidence type="ECO:0000313" key="4">
    <source>
        <dbReference type="EMBL" id="OSX77050.1"/>
    </source>
</evidence>
<evidence type="ECO:0000313" key="5">
    <source>
        <dbReference type="Proteomes" id="UP000218209"/>
    </source>
</evidence>
<dbReference type="PANTHER" id="PTHR44068:SF11">
    <property type="entry name" value="GERANYL DIPHOSPHATE 2-C-METHYLTRANSFERASE"/>
    <property type="match status" value="1"/>
</dbReference>
<dbReference type="SUPFAM" id="SSF53335">
    <property type="entry name" value="S-adenosyl-L-methionine-dependent methyltransferases"/>
    <property type="match status" value="1"/>
</dbReference>
<sequence length="335" mass="35297">MVCRAQSIASHLSPFSSRRERPMHPAQTSSDSRPAPRRGAAMGSRSGDAGARGVATNAVLAQYESEEAAQYYSVILGGGGPDLHYGIYTSPDDSTTTASAKTVTVLRQLAEAAGAVFAPGVRVLDLGAGAGGAAQLLAETTGVSVTCVNLCRKQNEANREAVQRRGLSALITVVDGSYDDLPADWTATFDIVWSQDAILHAADKATVFAEAARALVHGGYAVVSDVGASANADAAALAAYVERMRLAEVLTAAEYEEGLAAVGIDILRTRDMTGHIIPNYRRMLGRIARERGRLDACSDAFLDTVVARLRTEITALQEGEAHAWFFLVGRKCGGV</sequence>
<reference evidence="4 5" key="1">
    <citation type="submission" date="2017-03" db="EMBL/GenBank/DDBJ databases">
        <title>WGS assembly of Porphyra umbilicalis.</title>
        <authorList>
            <person name="Brawley S.H."/>
            <person name="Blouin N.A."/>
            <person name="Ficko-Blean E."/>
            <person name="Wheeler G.L."/>
            <person name="Lohr M."/>
            <person name="Goodson H.V."/>
            <person name="Jenkins J.W."/>
            <person name="Blaby-Haas C.E."/>
            <person name="Helliwell K.E."/>
            <person name="Chan C."/>
            <person name="Marriage T."/>
            <person name="Bhattacharya D."/>
            <person name="Klein A.S."/>
            <person name="Badis Y."/>
            <person name="Brodie J."/>
            <person name="Cao Y."/>
            <person name="Collen J."/>
            <person name="Dittami S.M."/>
            <person name="Gachon C.M."/>
            <person name="Green B.R."/>
            <person name="Karpowicz S."/>
            <person name="Kim J.W."/>
            <person name="Kudahl U."/>
            <person name="Lin S."/>
            <person name="Michel G."/>
            <person name="Mittag M."/>
            <person name="Olson B.J."/>
            <person name="Pangilinan J."/>
            <person name="Peng Y."/>
            <person name="Qiu H."/>
            <person name="Shu S."/>
            <person name="Singer J.T."/>
            <person name="Smith A.G."/>
            <person name="Sprecher B.N."/>
            <person name="Wagner V."/>
            <person name="Wang W."/>
            <person name="Wang Z.-Y."/>
            <person name="Yan J."/>
            <person name="Yarish C."/>
            <person name="Zoeuner-Riek S."/>
            <person name="Zhuang Y."/>
            <person name="Zou Y."/>
            <person name="Lindquist E.A."/>
            <person name="Grimwood J."/>
            <person name="Barry K."/>
            <person name="Rokhsar D.S."/>
            <person name="Schmutz J."/>
            <person name="Stiller J.W."/>
            <person name="Grossman A.R."/>
            <person name="Prochnik S.E."/>
        </authorList>
    </citation>
    <scope>NUCLEOTIDE SEQUENCE [LARGE SCALE GENOMIC DNA]</scope>
    <source>
        <strain evidence="4">4086291</strain>
    </source>
</reference>
<dbReference type="AlphaFoldDB" id="A0A1X6P8F8"/>
<accession>A0A1X6P8F8</accession>
<dbReference type="PANTHER" id="PTHR44068">
    <property type="entry name" value="ZGC:194242"/>
    <property type="match status" value="1"/>
</dbReference>
<feature type="region of interest" description="Disordered" evidence="2">
    <location>
        <begin position="1"/>
        <end position="50"/>
    </location>
</feature>
<evidence type="ECO:0000259" key="3">
    <source>
        <dbReference type="Pfam" id="PF08241"/>
    </source>
</evidence>
<dbReference type="Gene3D" id="3.40.50.150">
    <property type="entry name" value="Vaccinia Virus protein VP39"/>
    <property type="match status" value="1"/>
</dbReference>
<protein>
    <recommendedName>
        <fullName evidence="3">Methyltransferase type 11 domain-containing protein</fullName>
    </recommendedName>
</protein>
<evidence type="ECO:0000256" key="2">
    <source>
        <dbReference type="SAM" id="MobiDB-lite"/>
    </source>
</evidence>
<dbReference type="InterPro" id="IPR029063">
    <property type="entry name" value="SAM-dependent_MTases_sf"/>
</dbReference>
<proteinExistence type="predicted"/>
<dbReference type="OrthoDB" id="506498at2759"/>